<dbReference type="RefSeq" id="WP_083149380.1">
    <property type="nucleotide sequence ID" value="NZ_AP022560.1"/>
</dbReference>
<dbReference type="AlphaFoldDB" id="A0AAD1M883"/>
<dbReference type="PROSITE" id="PS51747">
    <property type="entry name" value="CYT_DCMP_DEAMINASES_2"/>
    <property type="match status" value="1"/>
</dbReference>
<dbReference type="EMBL" id="AP022560">
    <property type="protein sequence ID" value="BBX03843.1"/>
    <property type="molecule type" value="Genomic_DNA"/>
</dbReference>
<keyword evidence="5" id="KW-1185">Reference proteome</keyword>
<dbReference type="Pfam" id="PF00383">
    <property type="entry name" value="dCMP_cyt_deam_1"/>
    <property type="match status" value="1"/>
</dbReference>
<dbReference type="SUPFAM" id="SSF53927">
    <property type="entry name" value="Cytidine deaminase-like"/>
    <property type="match status" value="1"/>
</dbReference>
<dbReference type="GO" id="GO:0016787">
    <property type="term" value="F:hydrolase activity"/>
    <property type="evidence" value="ECO:0007669"/>
    <property type="project" value="InterPro"/>
</dbReference>
<keyword evidence="2" id="KW-0862">Zinc</keyword>
<dbReference type="GO" id="GO:0008270">
    <property type="term" value="F:zinc ion binding"/>
    <property type="evidence" value="ECO:0007669"/>
    <property type="project" value="InterPro"/>
</dbReference>
<evidence type="ECO:0000313" key="4">
    <source>
        <dbReference type="EMBL" id="BBX03843.1"/>
    </source>
</evidence>
<evidence type="ECO:0000259" key="3">
    <source>
        <dbReference type="PROSITE" id="PS51747"/>
    </source>
</evidence>
<proteinExistence type="predicted"/>
<evidence type="ECO:0000256" key="2">
    <source>
        <dbReference type="ARBA" id="ARBA00022833"/>
    </source>
</evidence>
<dbReference type="Proteomes" id="UP000466681">
    <property type="component" value="Chromosome"/>
</dbReference>
<dbReference type="CDD" id="cd01285">
    <property type="entry name" value="nucleoside_deaminase"/>
    <property type="match status" value="1"/>
</dbReference>
<dbReference type="KEGG" id="mmor:MMOR_47790"/>
<keyword evidence="1" id="KW-0479">Metal-binding</keyword>
<dbReference type="PROSITE" id="PS00903">
    <property type="entry name" value="CYT_DCMP_DEAMINASES_1"/>
    <property type="match status" value="1"/>
</dbReference>
<dbReference type="Gene3D" id="3.40.140.10">
    <property type="entry name" value="Cytidine Deaminase, domain 2"/>
    <property type="match status" value="1"/>
</dbReference>
<dbReference type="InterPro" id="IPR016192">
    <property type="entry name" value="APOBEC/CMP_deaminase_Zn-bd"/>
</dbReference>
<evidence type="ECO:0000256" key="1">
    <source>
        <dbReference type="ARBA" id="ARBA00022723"/>
    </source>
</evidence>
<dbReference type="InterPro" id="IPR016193">
    <property type="entry name" value="Cytidine_deaminase-like"/>
</dbReference>
<dbReference type="PANTHER" id="PTHR11079">
    <property type="entry name" value="CYTOSINE DEAMINASE FAMILY MEMBER"/>
    <property type="match status" value="1"/>
</dbReference>
<feature type="domain" description="CMP/dCMP-type deaminase" evidence="3">
    <location>
        <begin position="1"/>
        <end position="124"/>
    </location>
</feature>
<gene>
    <name evidence="4" type="ORF">MMOR_47790</name>
</gene>
<protein>
    <submittedName>
        <fullName evidence="4">tRNA-specific adenosine deaminase</fullName>
    </submittedName>
</protein>
<dbReference type="InterPro" id="IPR002125">
    <property type="entry name" value="CMP_dCMP_dom"/>
</dbReference>
<accession>A0AAD1M883</accession>
<evidence type="ECO:0000313" key="5">
    <source>
        <dbReference type="Proteomes" id="UP000466681"/>
    </source>
</evidence>
<organism evidence="4 5">
    <name type="scientific">Mycolicibacterium moriokaense</name>
    <dbReference type="NCBI Taxonomy" id="39691"/>
    <lineage>
        <taxon>Bacteria</taxon>
        <taxon>Bacillati</taxon>
        <taxon>Actinomycetota</taxon>
        <taxon>Actinomycetes</taxon>
        <taxon>Mycobacteriales</taxon>
        <taxon>Mycobacteriaceae</taxon>
        <taxon>Mycolicibacterium</taxon>
    </lineage>
</organism>
<reference evidence="4 5" key="1">
    <citation type="journal article" date="2019" name="Emerg. Microbes Infect.">
        <title>Comprehensive subspecies identification of 175 nontuberculous mycobacteria species based on 7547 genomic profiles.</title>
        <authorList>
            <person name="Matsumoto Y."/>
            <person name="Kinjo T."/>
            <person name="Motooka D."/>
            <person name="Nabeya D."/>
            <person name="Jung N."/>
            <person name="Uechi K."/>
            <person name="Horii T."/>
            <person name="Iida T."/>
            <person name="Fujita J."/>
            <person name="Nakamura S."/>
        </authorList>
    </citation>
    <scope>NUCLEOTIDE SEQUENCE [LARGE SCALE GENOMIC DNA]</scope>
    <source>
        <strain evidence="4 5">JCM 6375</strain>
    </source>
</reference>
<name>A0AAD1M883_9MYCO</name>
<dbReference type="PANTHER" id="PTHR11079:SF162">
    <property type="entry name" value="RIBOFLAVIN BIOSYNTHESIS PROTEIN PYRD, CHLOROPLASTIC"/>
    <property type="match status" value="1"/>
</dbReference>
<sequence>MDDLKHLLHAVDVSKRSVREGNHPFGSVLVDSEDNVLLEQTNIEVTESDCTGHAETALMRQASKKFDKEFLATCTLYTTAEPCSMCAGAMYWANVRRLVYGITEKQLLAETGDDPRNPTLSLDCRQVFGAGQKQIEVIGPIPEVADAVLEPHKNYWTQKS</sequence>